<keyword evidence="11" id="KW-0493">Microtubule</keyword>
<dbReference type="SUPFAM" id="SSF47576">
    <property type="entry name" value="Calponin-homology domain, CH-domain"/>
    <property type="match status" value="1"/>
</dbReference>
<dbReference type="Pfam" id="PF00855">
    <property type="entry name" value="PWWP"/>
    <property type="match status" value="1"/>
</dbReference>
<feature type="domain" description="Calponin-homology (CH)" evidence="22">
    <location>
        <begin position="15"/>
        <end position="117"/>
    </location>
</feature>
<dbReference type="FunFam" id="1.10.418.10:FF:000028">
    <property type="entry name" value="RP/EB family microtubule-associated protein"/>
    <property type="match status" value="1"/>
</dbReference>
<dbReference type="GO" id="GO:0003677">
    <property type="term" value="F:DNA binding"/>
    <property type="evidence" value="ECO:0007669"/>
    <property type="project" value="UniProtKB-KW"/>
</dbReference>
<feature type="region of interest" description="Disordered" evidence="21">
    <location>
        <begin position="137"/>
        <end position="168"/>
    </location>
</feature>
<dbReference type="GO" id="GO:0005874">
    <property type="term" value="C:microtubule"/>
    <property type="evidence" value="ECO:0007669"/>
    <property type="project" value="UniProtKB-KW"/>
</dbReference>
<evidence type="ECO:0000256" key="21">
    <source>
        <dbReference type="SAM" id="MobiDB-lite"/>
    </source>
</evidence>
<keyword evidence="16" id="KW-0238">DNA-binding</keyword>
<evidence type="ECO:0000313" key="26">
    <source>
        <dbReference type="Proteomes" id="UP000694700"/>
    </source>
</evidence>
<keyword evidence="19" id="KW-0131">Cell cycle</keyword>
<dbReference type="InterPro" id="IPR001525">
    <property type="entry name" value="C5_MeTfrase"/>
</dbReference>
<keyword evidence="15" id="KW-0862">Zinc</keyword>
<evidence type="ECO:0000256" key="15">
    <source>
        <dbReference type="ARBA" id="ARBA00022833"/>
    </source>
</evidence>
<feature type="domain" description="PWWP" evidence="23">
    <location>
        <begin position="866"/>
        <end position="921"/>
    </location>
</feature>
<evidence type="ECO:0000256" key="7">
    <source>
        <dbReference type="ARBA" id="ARBA00022603"/>
    </source>
</evidence>
<feature type="domain" description="PHD-type" evidence="24">
    <location>
        <begin position="1031"/>
        <end position="1163"/>
    </location>
</feature>
<evidence type="ECO:0000256" key="4">
    <source>
        <dbReference type="ARBA" id="ARBA00011975"/>
    </source>
</evidence>
<dbReference type="SUPFAM" id="SSF53335">
    <property type="entry name" value="S-adenosyl-L-methionine-dependent methyltransferases"/>
    <property type="match status" value="1"/>
</dbReference>
<dbReference type="PROSITE" id="PS51679">
    <property type="entry name" value="SAM_MT_C5"/>
    <property type="match status" value="1"/>
</dbReference>
<keyword evidence="17" id="KW-0206">Cytoskeleton</keyword>
<dbReference type="GO" id="GO:0005634">
    <property type="term" value="C:nucleus"/>
    <property type="evidence" value="ECO:0007669"/>
    <property type="project" value="UniProtKB-SubCell"/>
</dbReference>
<dbReference type="PROSITE" id="PS51533">
    <property type="entry name" value="ADD"/>
    <property type="match status" value="1"/>
</dbReference>
<dbReference type="Ensembl" id="ENSCCRT00015040075.1">
    <property type="protein sequence ID" value="ENSCCRP00015038749.1"/>
    <property type="gene ID" value="ENSCCRG00015016027.1"/>
</dbReference>
<dbReference type="Gene3D" id="2.30.30.140">
    <property type="match status" value="1"/>
</dbReference>
<dbReference type="SMART" id="SM00293">
    <property type="entry name" value="PWWP"/>
    <property type="match status" value="1"/>
</dbReference>
<protein>
    <recommendedName>
        <fullName evidence="4">DNA (cytosine-5-)-methyltransferase</fullName>
        <ecNumber evidence="4">2.1.1.37</ecNumber>
    </recommendedName>
</protein>
<keyword evidence="10 20" id="KW-0949">S-adenosyl-L-methionine</keyword>
<sequence>MAMNVSLDPNNPDDKCSRYDVLSWINETLQTNFTQVEQCRSGACFCQLMDLLFPGSIDMSIVKFDSQKRSDFKQNYSLLQTAFRKSGIKQQVPVKQLLTGKFRPNFTFLKWFRKFFFANERKGREYNPVEARNGQDIVQVDDPLKSPRSWKNPRESGRVRDESDKDMELNGRRRPLTYDSKWERTFKWIRASHMGDKCAYCTLCDCNIILHAGFFDLKRHQQTPKHVKCEMGGLNTSGRKKIENTISCSETMLLFIQTHCLSSLPSRINKVSQRTASYVLGLNYPNDIVSACKMNPYCVYIYGQVPLDAESRERTSCHVVLVGFFEEKRARYCIRLLDVFQAEDGSSVSGCLLNVLQKFELPAGNMVAFYVNDQEQTSGSVVSQIQELNPRVIDLGGLYSVPDSACSAGLQAHSSQVQELIGNIYEHFSTCSTSNGNLKILFADIEGLKDTSAPLSHSCEEFCVVVQRMLEMWSDLVSYFTSCHENNDKAKQICSQLENPKIRITLMFLDHALGPLRAFKQHLQQSKGSVRADLVQILREASGLLRSYASSFLRPQAVIRYLKERDPAILENSTFCLPATELSLGSVVEDFISAREEELADSINVFHDECLSFYKILTTSIADSLPLSDSVLRGISQLLSPAGRLKVTGKSIVDLAVQFGICSKPEDSAKLTDEFLEYQLVEDEEDTSSTLPLERYWCNVLKTFPPESIFKRLVLCFLILPCPSLEAEKIFAQAVENGDVAHWDDSSEESDTDLTKELDSNDDSSLDHTEVKISPIRNGQMKKNRGSTSEMVQHSVTVKPCVVRLEKITSQREMDLRKDGADDDIWTSSTIHEVKNNARSSVSNSTPSPRSGKREQAYHDGKGYAIGELVWGKVKGFSWWPGLVVVWKGRVLPVSMRRVEWFGDGMFSEIHTDGLKPFAEFAKCFCSKSYEGLPTYKNAIYQILELAAERCGKNFPPLEKKGEEVKAMLDWAFGGFQPMGPDGFLPPVDSSTSKTESDSSVSDYQPPAKRKYVKKDRQSAQNYTRDQMVYEVTVKGRNIEDFCLSCGTANVEIFHPLFEGSLCVKCKENFTETLYRYDDDGYQSYCTICCAGLEVILCGNASCCRCFCKDCLNMLVGAGTFDKLKEVDPWSCYICLPSKCYGVLKLRPDWSVRVQELNTEPHRVYPSIPAHKRRPIRVLSLFDGIATGYLVLKDLGFKVERYIASEICEDSIAVGMIKHEGQIEYVKDVRTITRKHLAEWGPFDLLIGGSPCNDLSMVNPARKGLFEGTGRLFFEYYRMLTMMRPREEDDRPFFWLFENVVAMSAHDKADICRFLECNPVMIDAVKVSPAHRARYFWGNLPGMNRPLATSLTDKVELQDCLEVGRTAMFNKVRTITTKSNSIKQGKMGPLPVTMNGKEDYLWFLLYQVYVNNMGRGHRQKLLGRSWSVPVIRHLFAPLKDYFACE</sequence>
<evidence type="ECO:0000256" key="17">
    <source>
        <dbReference type="ARBA" id="ARBA00023212"/>
    </source>
</evidence>
<dbReference type="GO" id="GO:0008270">
    <property type="term" value="F:zinc ion binding"/>
    <property type="evidence" value="ECO:0007669"/>
    <property type="project" value="UniProtKB-KW"/>
</dbReference>
<evidence type="ECO:0000256" key="20">
    <source>
        <dbReference type="PROSITE-ProRule" id="PRU01016"/>
    </source>
</evidence>
<dbReference type="Pfam" id="PF00307">
    <property type="entry name" value="CH"/>
    <property type="match status" value="1"/>
</dbReference>
<dbReference type="InterPro" id="IPR018117">
    <property type="entry name" value="C5_DNA_meth_AS"/>
</dbReference>
<keyword evidence="14" id="KW-0498">Mitosis</keyword>
<dbReference type="InterPro" id="IPR001715">
    <property type="entry name" value="CH_dom"/>
</dbReference>
<dbReference type="PROSITE" id="PS50812">
    <property type="entry name" value="PWWP"/>
    <property type="match status" value="1"/>
</dbReference>
<dbReference type="Pfam" id="PF17980">
    <property type="entry name" value="ADD_DNMT3"/>
    <property type="match status" value="1"/>
</dbReference>
<comment type="similarity">
    <text evidence="20">Belongs to the class I-like SAM-binding methyltransferase superfamily. C5-methyltransferase family.</text>
</comment>
<dbReference type="SUPFAM" id="SSF63748">
    <property type="entry name" value="Tudor/PWWP/MBT"/>
    <property type="match status" value="1"/>
</dbReference>
<dbReference type="Gene3D" id="1.10.720.50">
    <property type="entry name" value="PWWP, helical domain"/>
    <property type="match status" value="1"/>
</dbReference>
<comment type="subcellular location">
    <subcellularLocation>
        <location evidence="2">Cytoplasm</location>
        <location evidence="2">Cytoskeleton</location>
    </subcellularLocation>
    <subcellularLocation>
        <location evidence="1">Nucleus</location>
    </subcellularLocation>
</comment>
<keyword evidence="6" id="KW-0678">Repressor</keyword>
<evidence type="ECO:0000256" key="14">
    <source>
        <dbReference type="ARBA" id="ARBA00022776"/>
    </source>
</evidence>
<dbReference type="PROSITE" id="PS50021">
    <property type="entry name" value="CH"/>
    <property type="match status" value="1"/>
</dbReference>
<evidence type="ECO:0000259" key="22">
    <source>
        <dbReference type="PROSITE" id="PS50021"/>
    </source>
</evidence>
<evidence type="ECO:0000313" key="25">
    <source>
        <dbReference type="Ensembl" id="ENSCCRP00015038749.1"/>
    </source>
</evidence>
<dbReference type="InterPro" id="IPR029063">
    <property type="entry name" value="SAM-dependent_MTases_sf"/>
</dbReference>
<dbReference type="InterPro" id="IPR025766">
    <property type="entry name" value="ADD"/>
</dbReference>
<evidence type="ECO:0000256" key="10">
    <source>
        <dbReference type="ARBA" id="ARBA00022691"/>
    </source>
</evidence>
<feature type="compositionally biased region" description="Low complexity" evidence="21">
    <location>
        <begin position="839"/>
        <end position="850"/>
    </location>
</feature>
<dbReference type="GO" id="GO:0051718">
    <property type="term" value="F:DNA (cytosine-5-)-methyltransferase activity, acting on CpG substrates"/>
    <property type="evidence" value="ECO:0007669"/>
    <property type="project" value="TreeGrafter"/>
</dbReference>
<dbReference type="PROSITE" id="PS00094">
    <property type="entry name" value="C5_MTASE_1"/>
    <property type="match status" value="1"/>
</dbReference>
<evidence type="ECO:0000256" key="1">
    <source>
        <dbReference type="ARBA" id="ARBA00004123"/>
    </source>
</evidence>
<dbReference type="PANTHER" id="PTHR23068:SF53">
    <property type="entry name" value="DNA (CYTOSINE-5-)-METHYLTRANSFERASE"/>
    <property type="match status" value="1"/>
</dbReference>
<dbReference type="FunFam" id="3.40.50.150:FF:000008">
    <property type="entry name" value="DNA (Cytosine-5)-methyltransferase 3A isoform X1"/>
    <property type="match status" value="1"/>
</dbReference>
<dbReference type="InterPro" id="IPR050390">
    <property type="entry name" value="C5-Methyltransferase"/>
</dbReference>
<evidence type="ECO:0000256" key="19">
    <source>
        <dbReference type="ARBA" id="ARBA00023306"/>
    </source>
</evidence>
<evidence type="ECO:0000256" key="9">
    <source>
        <dbReference type="ARBA" id="ARBA00022679"/>
    </source>
</evidence>
<keyword evidence="18" id="KW-0539">Nucleus</keyword>
<dbReference type="GO" id="GO:0000122">
    <property type="term" value="P:negative regulation of transcription by RNA polymerase II"/>
    <property type="evidence" value="ECO:0007669"/>
    <property type="project" value="TreeGrafter"/>
</dbReference>
<dbReference type="GO" id="GO:0051301">
    <property type="term" value="P:cell division"/>
    <property type="evidence" value="ECO:0007669"/>
    <property type="project" value="UniProtKB-KW"/>
</dbReference>
<keyword evidence="13" id="KW-0863">Zinc-finger</keyword>
<dbReference type="InterPro" id="IPR036872">
    <property type="entry name" value="CH_dom_sf"/>
</dbReference>
<evidence type="ECO:0000256" key="13">
    <source>
        <dbReference type="ARBA" id="ARBA00022771"/>
    </source>
</evidence>
<dbReference type="EC" id="2.1.1.37" evidence="4"/>
<keyword evidence="5" id="KW-0963">Cytoplasm</keyword>
<accession>A0A8C1UL85</accession>
<keyword evidence="8" id="KW-0132">Cell division</keyword>
<feature type="compositionally biased region" description="Basic and acidic residues" evidence="21">
    <location>
        <begin position="753"/>
        <end position="771"/>
    </location>
</feature>
<keyword evidence="9 20" id="KW-0808">Transferase</keyword>
<evidence type="ECO:0000256" key="11">
    <source>
        <dbReference type="ARBA" id="ARBA00022701"/>
    </source>
</evidence>
<feature type="compositionally biased region" description="Basic and acidic residues" evidence="21">
    <location>
        <begin position="152"/>
        <end position="168"/>
    </location>
</feature>
<dbReference type="InterPro" id="IPR049554">
    <property type="entry name" value="DNMT3_ADD_PHD"/>
</dbReference>
<evidence type="ECO:0000256" key="6">
    <source>
        <dbReference type="ARBA" id="ARBA00022491"/>
    </source>
</evidence>
<evidence type="ECO:0000256" key="2">
    <source>
        <dbReference type="ARBA" id="ARBA00004245"/>
    </source>
</evidence>
<dbReference type="Proteomes" id="UP000694700">
    <property type="component" value="Unplaced"/>
</dbReference>
<comment type="similarity">
    <text evidence="3">Belongs to the MAPRE family.</text>
</comment>
<dbReference type="PANTHER" id="PTHR23068">
    <property type="entry name" value="DNA CYTOSINE-5- -METHYLTRANSFERASE 3-RELATED"/>
    <property type="match status" value="1"/>
</dbReference>
<dbReference type="Gene3D" id="1.10.418.10">
    <property type="entry name" value="Calponin-like domain"/>
    <property type="match status" value="1"/>
</dbReference>
<evidence type="ECO:0000256" key="16">
    <source>
        <dbReference type="ARBA" id="ARBA00023125"/>
    </source>
</evidence>
<evidence type="ECO:0000256" key="18">
    <source>
        <dbReference type="ARBA" id="ARBA00023242"/>
    </source>
</evidence>
<proteinExistence type="inferred from homology"/>
<evidence type="ECO:0000259" key="23">
    <source>
        <dbReference type="PROSITE" id="PS50812"/>
    </source>
</evidence>
<dbReference type="Pfam" id="PF21255">
    <property type="entry name" value="DNMT3_ADD_GATA1-like"/>
    <property type="match status" value="1"/>
</dbReference>
<feature type="region of interest" description="Disordered" evidence="21">
    <location>
        <begin position="985"/>
        <end position="1018"/>
    </location>
</feature>
<feature type="region of interest" description="Disordered" evidence="21">
    <location>
        <begin position="836"/>
        <end position="857"/>
    </location>
</feature>
<dbReference type="InterPro" id="IPR000313">
    <property type="entry name" value="PWWP_dom"/>
</dbReference>
<evidence type="ECO:0000256" key="12">
    <source>
        <dbReference type="ARBA" id="ARBA00022723"/>
    </source>
</evidence>
<dbReference type="GO" id="GO:0032259">
    <property type="term" value="P:methylation"/>
    <property type="evidence" value="ECO:0007669"/>
    <property type="project" value="UniProtKB-KW"/>
</dbReference>
<feature type="active site" evidence="20">
    <location>
        <position position="1252"/>
    </location>
</feature>
<evidence type="ECO:0000256" key="3">
    <source>
        <dbReference type="ARBA" id="ARBA00010729"/>
    </source>
</evidence>
<dbReference type="Pfam" id="PF00145">
    <property type="entry name" value="DNA_methylase"/>
    <property type="match status" value="1"/>
</dbReference>
<reference evidence="25" key="1">
    <citation type="submission" date="2025-08" db="UniProtKB">
        <authorList>
            <consortium name="Ensembl"/>
        </authorList>
    </citation>
    <scope>IDENTIFICATION</scope>
</reference>
<keyword evidence="7 20" id="KW-0489">Methyltransferase</keyword>
<organism evidence="25 26">
    <name type="scientific">Cyprinus carpio</name>
    <name type="common">Common carp</name>
    <dbReference type="NCBI Taxonomy" id="7962"/>
    <lineage>
        <taxon>Eukaryota</taxon>
        <taxon>Metazoa</taxon>
        <taxon>Chordata</taxon>
        <taxon>Craniata</taxon>
        <taxon>Vertebrata</taxon>
        <taxon>Euteleostomi</taxon>
        <taxon>Actinopterygii</taxon>
        <taxon>Neopterygii</taxon>
        <taxon>Teleostei</taxon>
        <taxon>Ostariophysi</taxon>
        <taxon>Cypriniformes</taxon>
        <taxon>Cyprinidae</taxon>
        <taxon>Cyprininae</taxon>
        <taxon>Cyprinus</taxon>
    </lineage>
</organism>
<feature type="compositionally biased region" description="Low complexity" evidence="21">
    <location>
        <begin position="988"/>
        <end position="1003"/>
    </location>
</feature>
<dbReference type="Gene3D" id="3.40.50.150">
    <property type="entry name" value="Vaccinia Virus protein VP39"/>
    <property type="match status" value="2"/>
</dbReference>
<name>A0A8C1UL85_CYPCA</name>
<evidence type="ECO:0000256" key="8">
    <source>
        <dbReference type="ARBA" id="ARBA00022618"/>
    </source>
</evidence>
<evidence type="ECO:0000256" key="5">
    <source>
        <dbReference type="ARBA" id="ARBA00022490"/>
    </source>
</evidence>
<evidence type="ECO:0000259" key="24">
    <source>
        <dbReference type="PROSITE" id="PS51533"/>
    </source>
</evidence>
<dbReference type="InterPro" id="IPR040552">
    <property type="entry name" value="DNMT3_ADD_GATA1-like"/>
</dbReference>
<keyword evidence="12" id="KW-0479">Metal-binding</keyword>
<feature type="region of interest" description="Disordered" evidence="21">
    <location>
        <begin position="742"/>
        <end position="772"/>
    </location>
</feature>